<organism evidence="2 3">
    <name type="scientific">Anaeromyxobacter dehalogenans (strain ATCC BAA-258 / DSM 21875 / 2CP-1)</name>
    <dbReference type="NCBI Taxonomy" id="455488"/>
    <lineage>
        <taxon>Bacteria</taxon>
        <taxon>Pseudomonadati</taxon>
        <taxon>Myxococcota</taxon>
        <taxon>Myxococcia</taxon>
        <taxon>Myxococcales</taxon>
        <taxon>Cystobacterineae</taxon>
        <taxon>Anaeromyxobacteraceae</taxon>
        <taxon>Anaeromyxobacter</taxon>
    </lineage>
</organism>
<sequence length="315" mass="35299">MPADPVTFPGMPRTVLVTGISGNLGRAVAKHLHTEAQVVGLDRRAFPGKPKDIEHHQADLRKARAEDAFRRRRVDAVIHMGIMHDPRMPFSEAHSFNVVGTQRLLELCVRHRVKKVVVLSSANVYGPRPQNSNFLPEETPLMGADRASDVRDLVEVDMYAQSFMWRHPELETVIVRPVNIVGPTVRNAPSNYLRLESPLTVMGFDPMLQLIHEEDVCRALVLALRPGLRGVFNVSGPGEVPLSAVLRELGRGPVPVPHPLIRPLVRRLFDARLTSFPPDEVDHIQYLCVVDGSRFAREAGWAPRFSMRETIRSVL</sequence>
<dbReference type="PANTHER" id="PTHR43245">
    <property type="entry name" value="BIFUNCTIONAL POLYMYXIN RESISTANCE PROTEIN ARNA"/>
    <property type="match status" value="1"/>
</dbReference>
<dbReference type="HOGENOM" id="CLU_007383_0_1_7"/>
<dbReference type="Gene3D" id="3.40.50.720">
    <property type="entry name" value="NAD(P)-binding Rossmann-like Domain"/>
    <property type="match status" value="1"/>
</dbReference>
<evidence type="ECO:0000313" key="3">
    <source>
        <dbReference type="Proteomes" id="UP000007089"/>
    </source>
</evidence>
<dbReference type="InterPro" id="IPR001509">
    <property type="entry name" value="Epimerase_deHydtase"/>
</dbReference>
<dbReference type="Proteomes" id="UP000007089">
    <property type="component" value="Chromosome"/>
</dbReference>
<dbReference type="PANTHER" id="PTHR43245:SF52">
    <property type="entry name" value="NAD-DEPENDENT EPIMERASE_DEHYDRATASE"/>
    <property type="match status" value="1"/>
</dbReference>
<reference evidence="2" key="1">
    <citation type="submission" date="2009-01" db="EMBL/GenBank/DDBJ databases">
        <title>Complete sequence of Anaeromyxobacter dehalogenans 2CP-1.</title>
        <authorList>
            <consortium name="US DOE Joint Genome Institute"/>
            <person name="Lucas S."/>
            <person name="Copeland A."/>
            <person name="Lapidus A."/>
            <person name="Glavina del Rio T."/>
            <person name="Dalin E."/>
            <person name="Tice H."/>
            <person name="Bruce D."/>
            <person name="Goodwin L."/>
            <person name="Pitluck S."/>
            <person name="Saunders E."/>
            <person name="Brettin T."/>
            <person name="Detter J.C."/>
            <person name="Han C."/>
            <person name="Larimer F."/>
            <person name="Land M."/>
            <person name="Hauser L."/>
            <person name="Kyrpides N."/>
            <person name="Ovchinnikova G."/>
            <person name="Beliaev A.S."/>
            <person name="Richardson P."/>
        </authorList>
    </citation>
    <scope>NUCLEOTIDE SEQUENCE</scope>
    <source>
        <strain evidence="2">2CP-1</strain>
    </source>
</reference>
<accession>B8JAZ8</accession>
<name>B8JAZ8_ANAD2</name>
<dbReference type="InterPro" id="IPR036291">
    <property type="entry name" value="NAD(P)-bd_dom_sf"/>
</dbReference>
<dbReference type="EMBL" id="CP001359">
    <property type="protein sequence ID" value="ACL63809.1"/>
    <property type="molecule type" value="Genomic_DNA"/>
</dbReference>
<dbReference type="KEGG" id="acp:A2cp1_0452"/>
<proteinExistence type="predicted"/>
<evidence type="ECO:0000259" key="1">
    <source>
        <dbReference type="Pfam" id="PF01370"/>
    </source>
</evidence>
<dbReference type="InterPro" id="IPR050177">
    <property type="entry name" value="Lipid_A_modif_metabolic_enz"/>
</dbReference>
<dbReference type="SUPFAM" id="SSF51735">
    <property type="entry name" value="NAD(P)-binding Rossmann-fold domains"/>
    <property type="match status" value="1"/>
</dbReference>
<dbReference type="CDD" id="cd05240">
    <property type="entry name" value="UDP_G4E_3_SDR_e"/>
    <property type="match status" value="1"/>
</dbReference>
<evidence type="ECO:0000313" key="2">
    <source>
        <dbReference type="EMBL" id="ACL63809.1"/>
    </source>
</evidence>
<protein>
    <submittedName>
        <fullName evidence="2">NAD-dependent epimerase/dehydratase</fullName>
    </submittedName>
</protein>
<dbReference type="Pfam" id="PF01370">
    <property type="entry name" value="Epimerase"/>
    <property type="match status" value="1"/>
</dbReference>
<feature type="domain" description="NAD-dependent epimerase/dehydratase" evidence="1">
    <location>
        <begin position="15"/>
        <end position="234"/>
    </location>
</feature>
<dbReference type="AlphaFoldDB" id="B8JAZ8"/>
<gene>
    <name evidence="2" type="ordered locus">A2cp1_0452</name>
</gene>
<dbReference type="RefSeq" id="WP_012631862.1">
    <property type="nucleotide sequence ID" value="NC_011891.1"/>
</dbReference>
<keyword evidence="3" id="KW-1185">Reference proteome</keyword>